<feature type="compositionally biased region" description="Basic and acidic residues" evidence="1">
    <location>
        <begin position="165"/>
        <end position="177"/>
    </location>
</feature>
<dbReference type="OrthoDB" id="8641970at2"/>
<evidence type="ECO:0000313" key="2">
    <source>
        <dbReference type="EMBL" id="ANN77559.1"/>
    </source>
</evidence>
<feature type="region of interest" description="Disordered" evidence="1">
    <location>
        <begin position="129"/>
        <end position="177"/>
    </location>
</feature>
<gene>
    <name evidence="2" type="ORF">BAU07_10975</name>
</gene>
<name>A0A193GE41_9BORD</name>
<proteinExistence type="predicted"/>
<dbReference type="AlphaFoldDB" id="A0A193GE41"/>
<dbReference type="RefSeq" id="WP_066657314.1">
    <property type="nucleotide sequence ID" value="NZ_CBCSCL010000006.1"/>
</dbReference>
<dbReference type="KEGG" id="bfz:BAU07_10975"/>
<dbReference type="STRING" id="463014.BAU07_10975"/>
<feature type="compositionally biased region" description="Polar residues" evidence="1">
    <location>
        <begin position="152"/>
        <end position="164"/>
    </location>
</feature>
<keyword evidence="3" id="KW-1185">Reference proteome</keyword>
<dbReference type="EMBL" id="CP016172">
    <property type="protein sequence ID" value="ANN77559.1"/>
    <property type="molecule type" value="Genomic_DNA"/>
</dbReference>
<evidence type="ECO:0000256" key="1">
    <source>
        <dbReference type="SAM" id="MobiDB-lite"/>
    </source>
</evidence>
<evidence type="ECO:0000313" key="3">
    <source>
        <dbReference type="Proteomes" id="UP000091926"/>
    </source>
</evidence>
<sequence length="284" mass="29801">MTMALNSTQAPAQNLAYNGLAGSDAAGQSDGGTHRTGAPTCYYPLAPAQRGTGNDTPARPFMGSAMKGTVGYERFVHALMAPRSNFGDQPGMDRGAAEAAVDNLRIKPGTILLAPCHPGHSEAYRQMPAASTGGQLPAGTPRGPRRARQTGSDTHLSTSTTSGSDRVDRSAYSRDSGVRRSLAANGVAVYPDGWADGAGDTQPAEAAPCRVASRWRHVLNGVASLLSPMVWLLPMAARPEQARPTNPAAECDRPLDADTFEPAPADDLQSYERYLAAVSYGNAY</sequence>
<organism evidence="2 3">
    <name type="scientific">Bordetella flabilis</name>
    <dbReference type="NCBI Taxonomy" id="463014"/>
    <lineage>
        <taxon>Bacteria</taxon>
        <taxon>Pseudomonadati</taxon>
        <taxon>Pseudomonadota</taxon>
        <taxon>Betaproteobacteria</taxon>
        <taxon>Burkholderiales</taxon>
        <taxon>Alcaligenaceae</taxon>
        <taxon>Bordetella</taxon>
    </lineage>
</organism>
<dbReference type="Proteomes" id="UP000091926">
    <property type="component" value="Chromosome"/>
</dbReference>
<reference evidence="2 3" key="1">
    <citation type="submission" date="2016-06" db="EMBL/GenBank/DDBJ databases">
        <title>Complete genome sequences of Bordetella bronchialis and Bordetella flabilis.</title>
        <authorList>
            <person name="LiPuma J.J."/>
            <person name="Spilker T."/>
        </authorList>
    </citation>
    <scope>NUCLEOTIDE SEQUENCE [LARGE SCALE GENOMIC DNA]</scope>
    <source>
        <strain evidence="2 3">AU10664</strain>
    </source>
</reference>
<protein>
    <submittedName>
        <fullName evidence="2">Uncharacterized protein</fullName>
    </submittedName>
</protein>
<accession>A0A193GE41</accession>